<name>A0AAJ5MPB3_9PSED</name>
<reference evidence="1" key="1">
    <citation type="submission" date="2021-08" db="EMBL/GenBank/DDBJ databases">
        <authorList>
            <person name="Yaryura P.M."/>
            <person name="Bianco M.I."/>
            <person name="Morais C."/>
            <person name="Setubal J.C."/>
        </authorList>
    </citation>
    <scope>NUCLEOTIDE SEQUENCE</scope>
    <source>
        <strain evidence="1">AP1</strain>
    </source>
</reference>
<dbReference type="EMBL" id="CP083803">
    <property type="protein sequence ID" value="UXZ47399.1"/>
    <property type="molecule type" value="Genomic_DNA"/>
</dbReference>
<accession>A0AAJ5MPB3</accession>
<evidence type="ECO:0000313" key="2">
    <source>
        <dbReference type="Proteomes" id="UP001209279"/>
    </source>
</evidence>
<evidence type="ECO:0000313" key="1">
    <source>
        <dbReference type="EMBL" id="UXZ47399.1"/>
    </source>
</evidence>
<dbReference type="Proteomes" id="UP001209279">
    <property type="component" value="Chromosome"/>
</dbReference>
<dbReference type="RefSeq" id="WP_263160290.1">
    <property type="nucleotide sequence ID" value="NZ_CATKPM010000033.1"/>
</dbReference>
<organism evidence="1 2">
    <name type="scientific">Pseudomonas soli</name>
    <dbReference type="NCBI Taxonomy" id="1306993"/>
    <lineage>
        <taxon>Bacteria</taxon>
        <taxon>Pseudomonadati</taxon>
        <taxon>Pseudomonadota</taxon>
        <taxon>Gammaproteobacteria</taxon>
        <taxon>Pseudomonadales</taxon>
        <taxon>Pseudomonadaceae</taxon>
        <taxon>Pseudomonas</taxon>
    </lineage>
</organism>
<dbReference type="AlphaFoldDB" id="A0AAJ5MPB3"/>
<protein>
    <submittedName>
        <fullName evidence="1">Uncharacterized protein</fullName>
    </submittedName>
</protein>
<gene>
    <name evidence="1" type="ORF">K7K07_10490</name>
</gene>
<sequence length="115" mass="13156">MNDPVINPTQVTANSFEISIEEEIGGYIKVNGTEYSLPVQLHAWAKYALECWLSTYHIHKRLDNSSSPKFRIMSVKPNITIEHANGIVRKIYIGVLHDKNHKLPESISPSEYDNY</sequence>
<proteinExistence type="predicted"/>